<dbReference type="InterPro" id="IPR032710">
    <property type="entry name" value="NTF2-like_dom_sf"/>
</dbReference>
<dbReference type="RefSeq" id="WP_123848080.1">
    <property type="nucleotide sequence ID" value="NZ_RPDH01000002.1"/>
</dbReference>
<dbReference type="Gene3D" id="3.10.450.50">
    <property type="match status" value="1"/>
</dbReference>
<reference evidence="2 3" key="1">
    <citation type="submission" date="2018-11" db="EMBL/GenBank/DDBJ databases">
        <title>Chitinophaga lutea sp.nov., isolate from arsenic contaminated soil.</title>
        <authorList>
            <person name="Zong Y."/>
        </authorList>
    </citation>
    <scope>NUCLEOTIDE SEQUENCE [LARGE SCALE GENOMIC DNA]</scope>
    <source>
        <strain evidence="2 3">ZY74</strain>
    </source>
</reference>
<dbReference type="EMBL" id="RPDH01000002">
    <property type="protein sequence ID" value="RPE09080.1"/>
    <property type="molecule type" value="Genomic_DNA"/>
</dbReference>
<evidence type="ECO:0000313" key="3">
    <source>
        <dbReference type="Proteomes" id="UP000278351"/>
    </source>
</evidence>
<accession>A0A3N4PZF7</accession>
<sequence>MRILYLIPFCLLLICFSPVSAQTSGEEEVKSAIRQLFDGMRKGDSAMVKDVFDVKAVLQTIAQPSGGVAEVRTVSLEKFLTAVGAPHTDVWDERIAFDKILIDGDLASVWTPYRFYVGDRFSHCGVNSFQLVKSQKGWKIVYLIDTRRKDNCLNTD</sequence>
<organism evidence="2 3">
    <name type="scientific">Chitinophaga lutea</name>
    <dbReference type="NCBI Taxonomy" id="2488634"/>
    <lineage>
        <taxon>Bacteria</taxon>
        <taxon>Pseudomonadati</taxon>
        <taxon>Bacteroidota</taxon>
        <taxon>Chitinophagia</taxon>
        <taxon>Chitinophagales</taxon>
        <taxon>Chitinophagaceae</taxon>
        <taxon>Chitinophaga</taxon>
    </lineage>
</organism>
<name>A0A3N4PZF7_9BACT</name>
<dbReference type="AlphaFoldDB" id="A0A3N4PZF7"/>
<gene>
    <name evidence="2" type="ORF">EGT74_18910</name>
</gene>
<feature type="chain" id="PRO_5018215698" description="Nuclear transport factor 2 family protein" evidence="1">
    <location>
        <begin position="22"/>
        <end position="156"/>
    </location>
</feature>
<dbReference type="OrthoDB" id="117186at2"/>
<dbReference type="Pfam" id="PF12893">
    <property type="entry name" value="Lumazine_bd_2"/>
    <property type="match status" value="1"/>
</dbReference>
<protein>
    <recommendedName>
        <fullName evidence="4">Nuclear transport factor 2 family protein</fullName>
    </recommendedName>
</protein>
<proteinExistence type="predicted"/>
<evidence type="ECO:0008006" key="4">
    <source>
        <dbReference type="Google" id="ProtNLM"/>
    </source>
</evidence>
<dbReference type="Proteomes" id="UP000278351">
    <property type="component" value="Unassembled WGS sequence"/>
</dbReference>
<evidence type="ECO:0000313" key="2">
    <source>
        <dbReference type="EMBL" id="RPE09080.1"/>
    </source>
</evidence>
<evidence type="ECO:0000256" key="1">
    <source>
        <dbReference type="SAM" id="SignalP"/>
    </source>
</evidence>
<dbReference type="SUPFAM" id="SSF54427">
    <property type="entry name" value="NTF2-like"/>
    <property type="match status" value="1"/>
</dbReference>
<keyword evidence="3" id="KW-1185">Reference proteome</keyword>
<feature type="signal peptide" evidence="1">
    <location>
        <begin position="1"/>
        <end position="21"/>
    </location>
</feature>
<comment type="caution">
    <text evidence="2">The sequence shown here is derived from an EMBL/GenBank/DDBJ whole genome shotgun (WGS) entry which is preliminary data.</text>
</comment>
<dbReference type="InterPro" id="IPR039437">
    <property type="entry name" value="FrzH/put_lumazine-bd"/>
</dbReference>
<keyword evidence="1" id="KW-0732">Signal</keyword>